<evidence type="ECO:0000313" key="2">
    <source>
        <dbReference type="Proteomes" id="UP001465976"/>
    </source>
</evidence>
<keyword evidence="2" id="KW-1185">Reference proteome</keyword>
<accession>A0ABR3ES93</accession>
<dbReference type="Proteomes" id="UP001465976">
    <property type="component" value="Unassembled WGS sequence"/>
</dbReference>
<gene>
    <name evidence="1" type="ORF">V5O48_016252</name>
</gene>
<proteinExistence type="predicted"/>
<name>A0ABR3ES93_9AGAR</name>
<comment type="caution">
    <text evidence="1">The sequence shown here is derived from an EMBL/GenBank/DDBJ whole genome shotgun (WGS) entry which is preliminary data.</text>
</comment>
<evidence type="ECO:0000313" key="1">
    <source>
        <dbReference type="EMBL" id="KAL0565767.1"/>
    </source>
</evidence>
<organism evidence="1 2">
    <name type="scientific">Marasmius crinis-equi</name>
    <dbReference type="NCBI Taxonomy" id="585013"/>
    <lineage>
        <taxon>Eukaryota</taxon>
        <taxon>Fungi</taxon>
        <taxon>Dikarya</taxon>
        <taxon>Basidiomycota</taxon>
        <taxon>Agaricomycotina</taxon>
        <taxon>Agaricomycetes</taxon>
        <taxon>Agaricomycetidae</taxon>
        <taxon>Agaricales</taxon>
        <taxon>Marasmiineae</taxon>
        <taxon>Marasmiaceae</taxon>
        <taxon>Marasmius</taxon>
    </lineage>
</organism>
<protein>
    <submittedName>
        <fullName evidence="1">Uncharacterized protein</fullName>
    </submittedName>
</protein>
<dbReference type="EMBL" id="JBAHYK010002128">
    <property type="protein sequence ID" value="KAL0565767.1"/>
    <property type="molecule type" value="Genomic_DNA"/>
</dbReference>
<reference evidence="1 2" key="1">
    <citation type="submission" date="2024-02" db="EMBL/GenBank/DDBJ databases">
        <title>A draft genome for the cacao thread blight pathogen Marasmius crinis-equi.</title>
        <authorList>
            <person name="Cohen S.P."/>
            <person name="Baruah I.K."/>
            <person name="Amoako-Attah I."/>
            <person name="Bukari Y."/>
            <person name="Meinhardt L.W."/>
            <person name="Bailey B.A."/>
        </authorList>
    </citation>
    <scope>NUCLEOTIDE SEQUENCE [LARGE SCALE GENOMIC DNA]</scope>
    <source>
        <strain evidence="1 2">GH-76</strain>
    </source>
</reference>
<sequence length="190" mass="21745">MGMSSEIEKWEAGVTEAGEIQNPVNAIQRNSSTSKAPQIVLPEQPRVLAAQKWEGKAQQVQQKIQAAYGNHRTYHGYCNKLYHCYLVGFRETSEDEPAYAWPFDKASRVMEHFRAKFQTYKLKLLENCGEEREYFWVAEMEGNAMLALSAINDLLCEALMGRENIKQKYERGQLEFQKGEKARIALAGCN</sequence>